<dbReference type="EMBL" id="JBBPBN010000033">
    <property type="protein sequence ID" value="KAK9003648.1"/>
    <property type="molecule type" value="Genomic_DNA"/>
</dbReference>
<sequence length="169" mass="19061">MGELLEVEESTLNPLNFETTYFLVETYWFYHINEVIDLQVPLVWDICFPELDASDDKSMVPETHMSMDSLIWHMNRLWEDNRLEDWGVLESSGFELGKLNGEVPRLGLTGAIGTELVVAGVDTPGLMVPFEALGPNEQDLAMEIVGPRSEVHRVGKAATIELNGEQRRV</sequence>
<comment type="caution">
    <text evidence="1">The sequence shown here is derived from an EMBL/GenBank/DDBJ whole genome shotgun (WGS) entry which is preliminary data.</text>
</comment>
<name>A0ABR2QSJ0_9ROSI</name>
<evidence type="ECO:0000313" key="2">
    <source>
        <dbReference type="Proteomes" id="UP001396334"/>
    </source>
</evidence>
<evidence type="ECO:0000313" key="1">
    <source>
        <dbReference type="EMBL" id="KAK9003648.1"/>
    </source>
</evidence>
<organism evidence="1 2">
    <name type="scientific">Hibiscus sabdariffa</name>
    <name type="common">roselle</name>
    <dbReference type="NCBI Taxonomy" id="183260"/>
    <lineage>
        <taxon>Eukaryota</taxon>
        <taxon>Viridiplantae</taxon>
        <taxon>Streptophyta</taxon>
        <taxon>Embryophyta</taxon>
        <taxon>Tracheophyta</taxon>
        <taxon>Spermatophyta</taxon>
        <taxon>Magnoliopsida</taxon>
        <taxon>eudicotyledons</taxon>
        <taxon>Gunneridae</taxon>
        <taxon>Pentapetalae</taxon>
        <taxon>rosids</taxon>
        <taxon>malvids</taxon>
        <taxon>Malvales</taxon>
        <taxon>Malvaceae</taxon>
        <taxon>Malvoideae</taxon>
        <taxon>Hibiscus</taxon>
    </lineage>
</organism>
<reference evidence="1 2" key="1">
    <citation type="journal article" date="2024" name="G3 (Bethesda)">
        <title>Genome assembly of Hibiscus sabdariffa L. provides insights into metabolisms of medicinal natural products.</title>
        <authorList>
            <person name="Kim T."/>
        </authorList>
    </citation>
    <scope>NUCLEOTIDE SEQUENCE [LARGE SCALE GENOMIC DNA]</scope>
    <source>
        <strain evidence="1">TK-2024</strain>
        <tissue evidence="1">Old leaves</tissue>
    </source>
</reference>
<accession>A0ABR2QSJ0</accession>
<gene>
    <name evidence="1" type="ORF">V6N11_084284</name>
</gene>
<proteinExistence type="predicted"/>
<protein>
    <submittedName>
        <fullName evidence="1">Uncharacterized protein</fullName>
    </submittedName>
</protein>
<dbReference type="Proteomes" id="UP001396334">
    <property type="component" value="Unassembled WGS sequence"/>
</dbReference>
<keyword evidence="2" id="KW-1185">Reference proteome</keyword>